<dbReference type="PANTHER" id="PTHR48077">
    <property type="entry name" value="TRYPTOPHAN SYNTHASE-RELATED"/>
    <property type="match status" value="1"/>
</dbReference>
<comment type="function">
    <text evidence="11">The beta subunit is responsible for the synthesis of L-tryptophan from indole and L-serine.</text>
</comment>
<feature type="domain" description="Tryptophan synthase beta chain-like PALP" evidence="12">
    <location>
        <begin position="67"/>
        <end position="388"/>
    </location>
</feature>
<evidence type="ECO:0000259" key="12">
    <source>
        <dbReference type="Pfam" id="PF00291"/>
    </source>
</evidence>
<comment type="similarity">
    <text evidence="3 11">Belongs to the TrpB family.</text>
</comment>
<dbReference type="InterPro" id="IPR001926">
    <property type="entry name" value="TrpB-like_PALP"/>
</dbReference>
<keyword evidence="7 11" id="KW-0663">Pyridoxal phosphate</keyword>
<proteinExistence type="inferred from homology"/>
<protein>
    <recommendedName>
        <fullName evidence="11">Tryptophan synthase beta chain</fullName>
        <ecNumber evidence="11">4.2.1.20</ecNumber>
    </recommendedName>
</protein>
<dbReference type="PIRSF" id="PIRSF001413">
    <property type="entry name" value="Trp_syn_beta"/>
    <property type="match status" value="1"/>
</dbReference>
<reference evidence="13" key="1">
    <citation type="submission" date="2020-12" db="EMBL/GenBank/DDBJ databases">
        <title>Taurinivorans muris gen. nov., sp. nov., fundamental and realized metabolic niche of a ubiquitous sulfidogenic bacterium in the murine intestine.</title>
        <authorList>
            <person name="Ye H."/>
            <person name="Hanson B.T."/>
            <person name="Loy A."/>
        </authorList>
    </citation>
    <scope>NUCLEOTIDE SEQUENCE</scope>
    <source>
        <strain evidence="13">LT0009</strain>
    </source>
</reference>
<evidence type="ECO:0000256" key="2">
    <source>
        <dbReference type="ARBA" id="ARBA00004733"/>
    </source>
</evidence>
<comment type="subunit">
    <text evidence="4 11">Tetramer of two alpha and two beta chains.</text>
</comment>
<dbReference type="PROSITE" id="PS00168">
    <property type="entry name" value="TRP_SYNTHASE_BETA"/>
    <property type="match status" value="1"/>
</dbReference>
<accession>A0ABY5Y065</accession>
<evidence type="ECO:0000256" key="1">
    <source>
        <dbReference type="ARBA" id="ARBA00001933"/>
    </source>
</evidence>
<dbReference type="InterPro" id="IPR023026">
    <property type="entry name" value="Trp_synth_beta/beta-like"/>
</dbReference>
<evidence type="ECO:0000256" key="3">
    <source>
        <dbReference type="ARBA" id="ARBA00009982"/>
    </source>
</evidence>
<evidence type="ECO:0000313" key="13">
    <source>
        <dbReference type="EMBL" id="UWX04989.1"/>
    </source>
</evidence>
<comment type="pathway">
    <text evidence="2 11">Amino-acid biosynthesis; L-tryptophan biosynthesis; L-tryptophan from chorismate: step 5/5.</text>
</comment>
<evidence type="ECO:0000256" key="10">
    <source>
        <dbReference type="ARBA" id="ARBA00049047"/>
    </source>
</evidence>
<keyword evidence="5 11" id="KW-0028">Amino-acid biosynthesis</keyword>
<dbReference type="Proteomes" id="UP001058120">
    <property type="component" value="Chromosome"/>
</dbReference>
<dbReference type="Gene3D" id="3.40.50.1100">
    <property type="match status" value="2"/>
</dbReference>
<evidence type="ECO:0000256" key="8">
    <source>
        <dbReference type="ARBA" id="ARBA00023141"/>
    </source>
</evidence>
<evidence type="ECO:0000313" key="14">
    <source>
        <dbReference type="Proteomes" id="UP001058120"/>
    </source>
</evidence>
<keyword evidence="8 11" id="KW-0057">Aromatic amino acid biosynthesis</keyword>
<keyword evidence="9 11" id="KW-0456">Lyase</keyword>
<comment type="catalytic activity">
    <reaction evidence="10 11">
        <text>(1S,2R)-1-C-(indol-3-yl)glycerol 3-phosphate + L-serine = D-glyceraldehyde 3-phosphate + L-tryptophan + H2O</text>
        <dbReference type="Rhea" id="RHEA:10532"/>
        <dbReference type="ChEBI" id="CHEBI:15377"/>
        <dbReference type="ChEBI" id="CHEBI:33384"/>
        <dbReference type="ChEBI" id="CHEBI:57912"/>
        <dbReference type="ChEBI" id="CHEBI:58866"/>
        <dbReference type="ChEBI" id="CHEBI:59776"/>
        <dbReference type="EC" id="4.2.1.20"/>
    </reaction>
</comment>
<dbReference type="SUPFAM" id="SSF53686">
    <property type="entry name" value="Tryptophan synthase beta subunit-like PLP-dependent enzymes"/>
    <property type="match status" value="1"/>
</dbReference>
<dbReference type="NCBIfam" id="TIGR00263">
    <property type="entry name" value="trpB"/>
    <property type="match status" value="1"/>
</dbReference>
<dbReference type="CDD" id="cd06446">
    <property type="entry name" value="Trp-synth_B"/>
    <property type="match status" value="1"/>
</dbReference>
<dbReference type="RefSeq" id="WP_334314544.1">
    <property type="nucleotide sequence ID" value="NZ_CP065938.1"/>
</dbReference>
<dbReference type="EC" id="4.2.1.20" evidence="11"/>
<dbReference type="HAMAP" id="MF_00133">
    <property type="entry name" value="Trp_synth_beta"/>
    <property type="match status" value="1"/>
</dbReference>
<comment type="cofactor">
    <cofactor evidence="1 11">
        <name>pyridoxal 5'-phosphate</name>
        <dbReference type="ChEBI" id="CHEBI:597326"/>
    </cofactor>
</comment>
<keyword evidence="14" id="KW-1185">Reference proteome</keyword>
<evidence type="ECO:0000256" key="7">
    <source>
        <dbReference type="ARBA" id="ARBA00022898"/>
    </source>
</evidence>
<gene>
    <name evidence="11 13" type="primary">trpB</name>
    <name evidence="13" type="ORF">JBF11_05745</name>
</gene>
<sequence length="409" mass="44430">MSTQSNNSNIQNSQENSLGFYGSHGGQFVPDEMKARLNEVADCFNKYKNDKNFLAELDDLYKHFCGRPTPIFYCENLSKQLGGADIYLKREDLNHLGAHKLNNALGQLLLAKRMGKTRIIAETGAGQHGVATAAVSALYGLKCTIYMGEEDIRRQELNVLRMRMMGAEVIAATSGQKTLKEAVDEALEAFVNDPESFYVLGSAVGPYPYPEIVHHFQSVISFEAREQFQTMTNSLPDMVVACVGGGSNAIGMFSHFIKDKDVALVGAEPGGIGNKIGEHAASLVHGKESILHGFKSYVCLDEKGEVAPVYSISAGLDYPSVSPEHAHLKDIGRASYVAVTDEEAIKAFFILSKSQGIIPALESAHALAHAIKVAPNMKGKKILVCLSGRGDKDVDQISAMLKENKIQMS</sequence>
<evidence type="ECO:0000256" key="4">
    <source>
        <dbReference type="ARBA" id="ARBA00011270"/>
    </source>
</evidence>
<dbReference type="GO" id="GO:0004834">
    <property type="term" value="F:tryptophan synthase activity"/>
    <property type="evidence" value="ECO:0007669"/>
    <property type="project" value="UniProtKB-EC"/>
</dbReference>
<evidence type="ECO:0000256" key="11">
    <source>
        <dbReference type="HAMAP-Rule" id="MF_00133"/>
    </source>
</evidence>
<keyword evidence="6 11" id="KW-0822">Tryptophan biosynthesis</keyword>
<dbReference type="InterPro" id="IPR036052">
    <property type="entry name" value="TrpB-like_PALP_sf"/>
</dbReference>
<evidence type="ECO:0000256" key="5">
    <source>
        <dbReference type="ARBA" id="ARBA00022605"/>
    </source>
</evidence>
<dbReference type="InterPro" id="IPR006654">
    <property type="entry name" value="Trp_synth_beta"/>
</dbReference>
<dbReference type="PANTHER" id="PTHR48077:SF3">
    <property type="entry name" value="TRYPTOPHAN SYNTHASE"/>
    <property type="match status" value="1"/>
</dbReference>
<name>A0ABY5Y065_9BACT</name>
<dbReference type="Pfam" id="PF00291">
    <property type="entry name" value="PALP"/>
    <property type="match status" value="1"/>
</dbReference>
<dbReference type="EMBL" id="CP065938">
    <property type="protein sequence ID" value="UWX04989.1"/>
    <property type="molecule type" value="Genomic_DNA"/>
</dbReference>
<evidence type="ECO:0000256" key="9">
    <source>
        <dbReference type="ARBA" id="ARBA00023239"/>
    </source>
</evidence>
<organism evidence="13 14">
    <name type="scientific">Taurinivorans muris</name>
    <dbReference type="NCBI Taxonomy" id="2787751"/>
    <lineage>
        <taxon>Bacteria</taxon>
        <taxon>Pseudomonadati</taxon>
        <taxon>Thermodesulfobacteriota</taxon>
        <taxon>Desulfovibrionia</taxon>
        <taxon>Desulfovibrionales</taxon>
        <taxon>Desulfovibrionaceae</taxon>
        <taxon>Taurinivorans</taxon>
    </lineage>
</organism>
<evidence type="ECO:0000256" key="6">
    <source>
        <dbReference type="ARBA" id="ARBA00022822"/>
    </source>
</evidence>
<dbReference type="InterPro" id="IPR006653">
    <property type="entry name" value="Trp_synth_b_CS"/>
</dbReference>
<feature type="modified residue" description="N6-(pyridoxal phosphate)lysine" evidence="11">
    <location>
        <position position="100"/>
    </location>
</feature>